<feature type="compositionally biased region" description="Low complexity" evidence="1">
    <location>
        <begin position="39"/>
        <end position="51"/>
    </location>
</feature>
<keyword evidence="4" id="KW-1185">Reference proteome</keyword>
<feature type="transmembrane region" description="Helical" evidence="2">
    <location>
        <begin position="160"/>
        <end position="181"/>
    </location>
</feature>
<proteinExistence type="predicted"/>
<gene>
    <name evidence="3" type="ORF">MPLG2_3399</name>
</gene>
<evidence type="ECO:0008006" key="5">
    <source>
        <dbReference type="Google" id="ProtNLM"/>
    </source>
</evidence>
<feature type="region of interest" description="Disordered" evidence="1">
    <location>
        <begin position="1"/>
        <end position="54"/>
    </location>
</feature>
<evidence type="ECO:0000313" key="3">
    <source>
        <dbReference type="EMBL" id="SPD88429.1"/>
    </source>
</evidence>
<feature type="transmembrane region" description="Helical" evidence="2">
    <location>
        <begin position="306"/>
        <end position="325"/>
    </location>
</feature>
<organism evidence="3 4">
    <name type="scientific">Micropruina glycogenica</name>
    <dbReference type="NCBI Taxonomy" id="75385"/>
    <lineage>
        <taxon>Bacteria</taxon>
        <taxon>Bacillati</taxon>
        <taxon>Actinomycetota</taxon>
        <taxon>Actinomycetes</taxon>
        <taxon>Propionibacteriales</taxon>
        <taxon>Nocardioidaceae</taxon>
        <taxon>Micropruina</taxon>
    </lineage>
</organism>
<evidence type="ECO:0000256" key="1">
    <source>
        <dbReference type="SAM" id="MobiDB-lite"/>
    </source>
</evidence>
<feature type="transmembrane region" description="Helical" evidence="2">
    <location>
        <begin position="281"/>
        <end position="300"/>
    </location>
</feature>
<feature type="transmembrane region" description="Helical" evidence="2">
    <location>
        <begin position="110"/>
        <end position="129"/>
    </location>
</feature>
<sequence length="411" mass="42579">MSCADESTRVASRPVATEGRHKGGLIPNEGTCGDYDSNRQGSSSGSQAASRPEPSARLPPYLVILALASYLPIQPIVAVKAISILGDLALAGVGAAIVARLRPQSFRTPVAAFGEVFLLPAVVMNSGVWGQCDSLYAACCLAAVLALIDRRALAASAWFGLAFGFKLQAIFLLPLLIAVVIVNRHRWWSLLAAPATFFASLMPALIAGRSLASQLMVYPLQITDSSGVGGTVGGARPPGGGGGGRPGGGGGFTLNDGQSFTHNAPTPYAWLAADASVLWKYAGLALTAGLVIGSGVWLIARGAPLTGRQILLLAATSTLLIPLLLPEMHERYFYLAEVLLVLAGFIDARYWWAAAGIQLASISTYLSYLLDRTTVPLGWAAVLAGAAGVVACMLLPGAVSNVVASRADEAP</sequence>
<reference evidence="3 4" key="1">
    <citation type="submission" date="2018-02" db="EMBL/GenBank/DDBJ databases">
        <authorList>
            <person name="Cohen D.B."/>
            <person name="Kent A.D."/>
        </authorList>
    </citation>
    <scope>NUCLEOTIDE SEQUENCE [LARGE SCALE GENOMIC DNA]</scope>
    <source>
        <strain evidence="3">1</strain>
    </source>
</reference>
<feature type="transmembrane region" description="Helical" evidence="2">
    <location>
        <begin position="187"/>
        <end position="206"/>
    </location>
</feature>
<feature type="transmembrane region" description="Helical" evidence="2">
    <location>
        <begin position="79"/>
        <end position="98"/>
    </location>
</feature>
<dbReference type="EMBL" id="LT985188">
    <property type="protein sequence ID" value="SPD88429.1"/>
    <property type="molecule type" value="Genomic_DNA"/>
</dbReference>
<evidence type="ECO:0000256" key="2">
    <source>
        <dbReference type="SAM" id="Phobius"/>
    </source>
</evidence>
<keyword evidence="2" id="KW-1133">Transmembrane helix</keyword>
<dbReference type="Proteomes" id="UP000238164">
    <property type="component" value="Chromosome 1"/>
</dbReference>
<name>A0A2N9JM25_9ACTN</name>
<accession>A0A2N9JM25</accession>
<dbReference type="KEGG" id="mgg:MPLG2_3399"/>
<dbReference type="AlphaFoldDB" id="A0A2N9JM25"/>
<keyword evidence="2" id="KW-0812">Transmembrane</keyword>
<evidence type="ECO:0000313" key="4">
    <source>
        <dbReference type="Proteomes" id="UP000238164"/>
    </source>
</evidence>
<keyword evidence="2" id="KW-0472">Membrane</keyword>
<feature type="transmembrane region" description="Helical" evidence="2">
    <location>
        <begin position="377"/>
        <end position="399"/>
    </location>
</feature>
<feature type="transmembrane region" description="Helical" evidence="2">
    <location>
        <begin position="135"/>
        <end position="153"/>
    </location>
</feature>
<protein>
    <recommendedName>
        <fullName evidence="5">DUF2029 domain-containing protein</fullName>
    </recommendedName>
</protein>